<dbReference type="InterPro" id="IPR006059">
    <property type="entry name" value="SBP"/>
</dbReference>
<name>A0ABW6WRS6_9ACTN</name>
<dbReference type="EMBL" id="JBIAZU010000008">
    <property type="protein sequence ID" value="MFF5296002.1"/>
    <property type="molecule type" value="Genomic_DNA"/>
</dbReference>
<protein>
    <submittedName>
        <fullName evidence="5">Spermidine/putrescine ABC transporter substrate-binding protein</fullName>
    </submittedName>
</protein>
<dbReference type="CDD" id="cd13590">
    <property type="entry name" value="PBP2_PotD_PotF_like"/>
    <property type="match status" value="1"/>
</dbReference>
<comment type="subcellular location">
    <subcellularLocation>
        <location evidence="1">Periplasm</location>
    </subcellularLocation>
</comment>
<keyword evidence="3" id="KW-0732">Signal</keyword>
<evidence type="ECO:0000313" key="6">
    <source>
        <dbReference type="Proteomes" id="UP001602245"/>
    </source>
</evidence>
<dbReference type="RefSeq" id="WP_245577525.1">
    <property type="nucleotide sequence ID" value="NZ_JBIAZU010000008.1"/>
</dbReference>
<organism evidence="5 6">
    <name type="scientific">Paractinoplanes globisporus</name>
    <dbReference type="NCBI Taxonomy" id="113565"/>
    <lineage>
        <taxon>Bacteria</taxon>
        <taxon>Bacillati</taxon>
        <taxon>Actinomycetota</taxon>
        <taxon>Actinomycetes</taxon>
        <taxon>Micromonosporales</taxon>
        <taxon>Micromonosporaceae</taxon>
        <taxon>Paractinoplanes</taxon>
    </lineage>
</organism>
<evidence type="ECO:0000313" key="5">
    <source>
        <dbReference type="EMBL" id="MFF5296002.1"/>
    </source>
</evidence>
<dbReference type="PRINTS" id="PR00909">
    <property type="entry name" value="SPERMDNBNDNG"/>
</dbReference>
<keyword evidence="4" id="KW-0574">Periplasm</keyword>
<evidence type="ECO:0000256" key="1">
    <source>
        <dbReference type="ARBA" id="ARBA00004418"/>
    </source>
</evidence>
<gene>
    <name evidence="5" type="ORF">ACFY35_41770</name>
</gene>
<dbReference type="PANTHER" id="PTHR30222">
    <property type="entry name" value="SPERMIDINE/PUTRESCINE-BINDING PERIPLASMIC PROTEIN"/>
    <property type="match status" value="1"/>
</dbReference>
<accession>A0ABW6WRS6</accession>
<sequence>MSASTPDPTFLRGMTQRRLGRRDALRISGLSALGAALAACGVQGKAKAPGAGASAAPDAVAKYWTGKAKTGHVDFANWPLYMDPKHPELKQFTKETGITVNYQEVIQEMGPWFAKVQPQLSAGQSIGFDLMVITNSVQFAQFRDSGFLAPLDHSKLPNFAKNAAASYSKEAFDPGNVYSVPWASGMTGIAYDENKTKRPITKLADLWDPQFKGKVGMFSDTQELANFGLLKAGLNPDKSTSADWDKAADELKKQKDLGIVRNYYDQSYVDALGKGEVWITQAWSGDIFQKNLSDGTNFKFVIPEEGGTIWTDNMTIPITAKAPVDAITLIDFFYGVDIAASLANYINYVCPVPAAQQQMRTSAAKLSGEDKTAALQVANSPLVFPGQDIYSKLHYYVSFDSVADQQTFQKTFEPIVLS</sequence>
<evidence type="ECO:0000256" key="4">
    <source>
        <dbReference type="ARBA" id="ARBA00022764"/>
    </source>
</evidence>
<dbReference type="Gene3D" id="3.40.190.10">
    <property type="entry name" value="Periplasmic binding protein-like II"/>
    <property type="match status" value="2"/>
</dbReference>
<dbReference type="Pfam" id="PF13416">
    <property type="entry name" value="SBP_bac_8"/>
    <property type="match status" value="1"/>
</dbReference>
<dbReference type="PROSITE" id="PS51318">
    <property type="entry name" value="TAT"/>
    <property type="match status" value="1"/>
</dbReference>
<keyword evidence="6" id="KW-1185">Reference proteome</keyword>
<dbReference type="PANTHER" id="PTHR30222:SF17">
    <property type="entry name" value="SPERMIDINE_PUTRESCINE-BINDING PERIPLASMIC PROTEIN"/>
    <property type="match status" value="1"/>
</dbReference>
<reference evidence="5 6" key="1">
    <citation type="submission" date="2024-10" db="EMBL/GenBank/DDBJ databases">
        <title>The Natural Products Discovery Center: Release of the First 8490 Sequenced Strains for Exploring Actinobacteria Biosynthetic Diversity.</title>
        <authorList>
            <person name="Kalkreuter E."/>
            <person name="Kautsar S.A."/>
            <person name="Yang D."/>
            <person name="Bader C.D."/>
            <person name="Teijaro C.N."/>
            <person name="Fluegel L."/>
            <person name="Davis C.M."/>
            <person name="Simpson J.R."/>
            <person name="Lauterbach L."/>
            <person name="Steele A.D."/>
            <person name="Gui C."/>
            <person name="Meng S."/>
            <person name="Li G."/>
            <person name="Viehrig K."/>
            <person name="Ye F."/>
            <person name="Su P."/>
            <person name="Kiefer A.F."/>
            <person name="Nichols A."/>
            <person name="Cepeda A.J."/>
            <person name="Yan W."/>
            <person name="Fan B."/>
            <person name="Jiang Y."/>
            <person name="Adhikari A."/>
            <person name="Zheng C.-J."/>
            <person name="Schuster L."/>
            <person name="Cowan T.M."/>
            <person name="Smanski M.J."/>
            <person name="Chevrette M.G."/>
            <person name="De Carvalho L.P.S."/>
            <person name="Shen B."/>
        </authorList>
    </citation>
    <scope>NUCLEOTIDE SEQUENCE [LARGE SCALE GENOMIC DNA]</scope>
    <source>
        <strain evidence="5 6">NPDC000087</strain>
    </source>
</reference>
<dbReference type="Proteomes" id="UP001602245">
    <property type="component" value="Unassembled WGS sequence"/>
</dbReference>
<proteinExistence type="predicted"/>
<evidence type="ECO:0000256" key="3">
    <source>
        <dbReference type="ARBA" id="ARBA00022729"/>
    </source>
</evidence>
<dbReference type="InterPro" id="IPR006311">
    <property type="entry name" value="TAT_signal"/>
</dbReference>
<keyword evidence="2" id="KW-0813">Transport</keyword>
<dbReference type="InterPro" id="IPR001188">
    <property type="entry name" value="Sperm_putr-bd"/>
</dbReference>
<evidence type="ECO:0000256" key="2">
    <source>
        <dbReference type="ARBA" id="ARBA00022448"/>
    </source>
</evidence>
<comment type="caution">
    <text evidence="5">The sequence shown here is derived from an EMBL/GenBank/DDBJ whole genome shotgun (WGS) entry which is preliminary data.</text>
</comment>
<dbReference type="SUPFAM" id="SSF53850">
    <property type="entry name" value="Periplasmic binding protein-like II"/>
    <property type="match status" value="1"/>
</dbReference>